<name>I3IMZ7_9BACT</name>
<comment type="caution">
    <text evidence="1">The sequence shown here is derived from an EMBL/GenBank/DDBJ whole genome shotgun (WGS) entry which is preliminary data.</text>
</comment>
<organism evidence="1 2">
    <name type="scientific">Candidatus Jettenia caeni</name>
    <dbReference type="NCBI Taxonomy" id="247490"/>
    <lineage>
        <taxon>Bacteria</taxon>
        <taxon>Pseudomonadati</taxon>
        <taxon>Planctomycetota</taxon>
        <taxon>Candidatus Brocadiia</taxon>
        <taxon>Candidatus Brocadiales</taxon>
        <taxon>Candidatus Brocadiaceae</taxon>
        <taxon>Candidatus Jettenia</taxon>
    </lineage>
</organism>
<sequence length="199" mass="21800">MSDAAREARSKGGKARAEKFPAPNWKHGKYAKSFVTGAIKPCKSTCPQYPCDIIEEGKTTPGDACLDKAAVIETYKAIIDAVKHKKLDDFQEIASLTIAQSIQTLQMLLEDVIRDGPTIQSEVFDKHGTVIGHEMKHHPALNVLPKLIADLGMSPQEFMITPKAIAKQGTEEKGIETLGDLLSKIGSNMQKKEAKKDEE</sequence>
<keyword evidence="2" id="KW-1185">Reference proteome</keyword>
<dbReference type="Proteomes" id="UP000002985">
    <property type="component" value="Unassembled WGS sequence"/>
</dbReference>
<dbReference type="AlphaFoldDB" id="I3IMZ7"/>
<dbReference type="STRING" id="247490.KSU1_C1496"/>
<protein>
    <submittedName>
        <fullName evidence="1">Uncharacterized protein</fullName>
    </submittedName>
</protein>
<dbReference type="eggNOG" id="ENOG5033HN7">
    <property type="taxonomic scope" value="Bacteria"/>
</dbReference>
<reference evidence="1 2" key="1">
    <citation type="journal article" date="2012" name="FEBS Lett.">
        <title>Anammox organism KSU-1 expresses a NirK-type copper-containing nitrite reductase instead of a NirS-type with cytochrome cd1.</title>
        <authorList>
            <person name="Hira D."/>
            <person name="Toh H."/>
            <person name="Migita C.T."/>
            <person name="Okubo H."/>
            <person name="Nishiyama T."/>
            <person name="Hattori M."/>
            <person name="Furukawa K."/>
            <person name="Fujii T."/>
        </authorList>
    </citation>
    <scope>NUCLEOTIDE SEQUENCE [LARGE SCALE GENOMIC DNA]</scope>
</reference>
<gene>
    <name evidence="1" type="ORF">KSU1_C1496</name>
</gene>
<accession>I3IMZ7</accession>
<evidence type="ECO:0000313" key="1">
    <source>
        <dbReference type="EMBL" id="GAB63092.1"/>
    </source>
</evidence>
<evidence type="ECO:0000313" key="2">
    <source>
        <dbReference type="Proteomes" id="UP000002985"/>
    </source>
</evidence>
<proteinExistence type="predicted"/>
<dbReference type="EMBL" id="BAFH01000003">
    <property type="protein sequence ID" value="GAB63092.1"/>
    <property type="molecule type" value="Genomic_DNA"/>
</dbReference>